<dbReference type="PANTHER" id="PTHR34990:SF2">
    <property type="entry name" value="BLL8164 PROTEIN"/>
    <property type="match status" value="1"/>
</dbReference>
<keyword evidence="4" id="KW-0472">Membrane</keyword>
<reference evidence="8 9" key="1">
    <citation type="submission" date="2022-02" db="EMBL/GenBank/DDBJ databases">
        <title>The genome sequence of Shewanella sp. 3B26.</title>
        <authorList>
            <person name="Du J."/>
        </authorList>
    </citation>
    <scope>NUCLEOTIDE SEQUENCE [LARGE SCALE GENOMIC DNA]</scope>
    <source>
        <strain evidence="8 9">3B26</strain>
    </source>
</reference>
<name>A0AAJ1BER1_9GAMM</name>
<evidence type="ECO:0000256" key="6">
    <source>
        <dbReference type="SAM" id="MobiDB-lite"/>
    </source>
</evidence>
<feature type="compositionally biased region" description="Low complexity" evidence="6">
    <location>
        <begin position="68"/>
        <end position="86"/>
    </location>
</feature>
<dbReference type="InterPro" id="IPR043461">
    <property type="entry name" value="LpxH-like"/>
</dbReference>
<dbReference type="AlphaFoldDB" id="A0AAJ1BER1"/>
<keyword evidence="9" id="KW-1185">Reference proteome</keyword>
<dbReference type="InterPro" id="IPR029052">
    <property type="entry name" value="Metallo-depent_PP-like"/>
</dbReference>
<protein>
    <submittedName>
        <fullName evidence="8">UDP-2,3-diacylglucosamine diphosphatase</fullName>
    </submittedName>
</protein>
<accession>A0AAJ1BER1</accession>
<feature type="region of interest" description="Disordered" evidence="6">
    <location>
        <begin position="1"/>
        <end position="94"/>
    </location>
</feature>
<evidence type="ECO:0000256" key="5">
    <source>
        <dbReference type="ARBA" id="ARBA00023211"/>
    </source>
</evidence>
<dbReference type="EMBL" id="JAKUDL010000001">
    <property type="protein sequence ID" value="MCH4293385.1"/>
    <property type="molecule type" value="Genomic_DNA"/>
</dbReference>
<evidence type="ECO:0000256" key="4">
    <source>
        <dbReference type="ARBA" id="ARBA00023136"/>
    </source>
</evidence>
<dbReference type="PANTHER" id="PTHR34990">
    <property type="entry name" value="UDP-2,3-DIACYLGLUCOSAMINE HYDROLASE-RELATED"/>
    <property type="match status" value="1"/>
</dbReference>
<evidence type="ECO:0000256" key="1">
    <source>
        <dbReference type="ARBA" id="ARBA00022475"/>
    </source>
</evidence>
<dbReference type="RefSeq" id="WP_240589925.1">
    <property type="nucleotide sequence ID" value="NZ_JAKUDL010000001.1"/>
</dbReference>
<dbReference type="Pfam" id="PF00149">
    <property type="entry name" value="Metallophos"/>
    <property type="match status" value="1"/>
</dbReference>
<proteinExistence type="predicted"/>
<feature type="compositionally biased region" description="Polar residues" evidence="6">
    <location>
        <begin position="29"/>
        <end position="44"/>
    </location>
</feature>
<dbReference type="InterPro" id="IPR004843">
    <property type="entry name" value="Calcineurin-like_PHP"/>
</dbReference>
<dbReference type="GO" id="GO:0009245">
    <property type="term" value="P:lipid A biosynthetic process"/>
    <property type="evidence" value="ECO:0007669"/>
    <property type="project" value="TreeGrafter"/>
</dbReference>
<evidence type="ECO:0000313" key="9">
    <source>
        <dbReference type="Proteomes" id="UP001297581"/>
    </source>
</evidence>
<dbReference type="CDD" id="cd07398">
    <property type="entry name" value="MPP_YbbF-LpxH"/>
    <property type="match status" value="1"/>
</dbReference>
<organism evidence="8 9">
    <name type="scientific">Shewanella zhuhaiensis</name>
    <dbReference type="NCBI Taxonomy" id="2919576"/>
    <lineage>
        <taxon>Bacteria</taxon>
        <taxon>Pseudomonadati</taxon>
        <taxon>Pseudomonadota</taxon>
        <taxon>Gammaproteobacteria</taxon>
        <taxon>Alteromonadales</taxon>
        <taxon>Shewanellaceae</taxon>
        <taxon>Shewanella</taxon>
    </lineage>
</organism>
<dbReference type="GO" id="GO:0016020">
    <property type="term" value="C:membrane"/>
    <property type="evidence" value="ECO:0007669"/>
    <property type="project" value="GOC"/>
</dbReference>
<feature type="compositionally biased region" description="Low complexity" evidence="6">
    <location>
        <begin position="9"/>
        <end position="28"/>
    </location>
</feature>
<dbReference type="GO" id="GO:0046872">
    <property type="term" value="F:metal ion binding"/>
    <property type="evidence" value="ECO:0007669"/>
    <property type="project" value="UniProtKB-KW"/>
</dbReference>
<evidence type="ECO:0000259" key="7">
    <source>
        <dbReference type="Pfam" id="PF00149"/>
    </source>
</evidence>
<dbReference type="GO" id="GO:0008758">
    <property type="term" value="F:UDP-2,3-diacylglucosamine hydrolase activity"/>
    <property type="evidence" value="ECO:0007669"/>
    <property type="project" value="TreeGrafter"/>
</dbReference>
<dbReference type="SUPFAM" id="SSF56300">
    <property type="entry name" value="Metallo-dependent phosphatases"/>
    <property type="match status" value="1"/>
</dbReference>
<feature type="domain" description="Calcineurin-like phosphoesterase" evidence="7">
    <location>
        <begin position="104"/>
        <end position="302"/>
    </location>
</feature>
<gene>
    <name evidence="8" type="ORF">MJ923_03580</name>
</gene>
<keyword evidence="3" id="KW-0479">Metal-binding</keyword>
<keyword evidence="5" id="KW-0464">Manganese</keyword>
<feature type="compositionally biased region" description="Low complexity" evidence="6">
    <location>
        <begin position="45"/>
        <end position="60"/>
    </location>
</feature>
<keyword evidence="2" id="KW-0997">Cell inner membrane</keyword>
<evidence type="ECO:0000256" key="2">
    <source>
        <dbReference type="ARBA" id="ARBA00022519"/>
    </source>
</evidence>
<keyword evidence="1" id="KW-1003">Cell membrane</keyword>
<evidence type="ECO:0000256" key="3">
    <source>
        <dbReference type="ARBA" id="ARBA00022723"/>
    </source>
</evidence>
<dbReference type="Proteomes" id="UP001297581">
    <property type="component" value="Unassembled WGS sequence"/>
</dbReference>
<sequence length="362" mass="39832">MDTNTPSLTAAQSATSSCTTDSCNTDSNAKSNPNTDTKIAPTTGNNISSGIKISSNDNISPKLSANDSSATPLLSTPASSTPRSPTQESPGKRHGGALGSFHCLWISDVHLGTPDCKAEALLSLLSSYHYDKLVLAGDIVDLWALKRRSYWPESHKKVLELLLALAEQGVEIVYVPGNHDEWFRRFEGGLFRGIRISAFHDHLSRQGLKVRVIHGDQFDADIAIGRFHARLGDNLYDLLLWLNRALHSARKRLGLPYWSLAGYIKSRVSKAQAAIGKYRDAALRYGAAEGCNMVVCGHIHQPALDESSQRIYANTGDWVENTTLIAETPQGNFQLLRWNHGAHRLELEQEILLATKARRRVA</sequence>
<dbReference type="Gene3D" id="3.60.21.10">
    <property type="match status" value="1"/>
</dbReference>
<comment type="caution">
    <text evidence="8">The sequence shown here is derived from an EMBL/GenBank/DDBJ whole genome shotgun (WGS) entry which is preliminary data.</text>
</comment>
<evidence type="ECO:0000313" key="8">
    <source>
        <dbReference type="EMBL" id="MCH4293385.1"/>
    </source>
</evidence>